<feature type="domain" description="Gfo/Idh/MocA-like oxidoreductase N-terminal" evidence="2">
    <location>
        <begin position="35"/>
        <end position="158"/>
    </location>
</feature>
<dbReference type="Gene3D" id="3.40.50.720">
    <property type="entry name" value="NAD(P)-binding Rossmann-like Domain"/>
    <property type="match status" value="1"/>
</dbReference>
<dbReference type="SUPFAM" id="SSF51735">
    <property type="entry name" value="NAD(P)-binding Rossmann-fold domains"/>
    <property type="match status" value="1"/>
</dbReference>
<dbReference type="STRING" id="553311.SAMN05216231_0974"/>
<name>A0A1H0Z1N6_9BACI</name>
<dbReference type="Gene3D" id="3.30.360.10">
    <property type="entry name" value="Dihydrodipicolinate Reductase, domain 2"/>
    <property type="match status" value="1"/>
</dbReference>
<dbReference type="InterPro" id="IPR050424">
    <property type="entry name" value="Gfo-Idh-MocA_inositol_DH"/>
</dbReference>
<dbReference type="Proteomes" id="UP000199444">
    <property type="component" value="Unassembled WGS sequence"/>
</dbReference>
<dbReference type="InterPro" id="IPR036291">
    <property type="entry name" value="NAD(P)-bd_dom_sf"/>
</dbReference>
<evidence type="ECO:0000256" key="1">
    <source>
        <dbReference type="ARBA" id="ARBA00010928"/>
    </source>
</evidence>
<evidence type="ECO:0000259" key="2">
    <source>
        <dbReference type="Pfam" id="PF01408"/>
    </source>
</evidence>
<proteinExistence type="inferred from homology"/>
<dbReference type="InterPro" id="IPR000683">
    <property type="entry name" value="Gfo/Idh/MocA-like_OxRdtase_N"/>
</dbReference>
<evidence type="ECO:0000313" key="5">
    <source>
        <dbReference type="Proteomes" id="UP000199444"/>
    </source>
</evidence>
<dbReference type="Pfam" id="PF02894">
    <property type="entry name" value="GFO_IDH_MocA_C"/>
    <property type="match status" value="1"/>
</dbReference>
<dbReference type="SUPFAM" id="SSF55347">
    <property type="entry name" value="Glyceraldehyde-3-phosphate dehydrogenase-like, C-terminal domain"/>
    <property type="match status" value="1"/>
</dbReference>
<dbReference type="InterPro" id="IPR004104">
    <property type="entry name" value="Gfo/Idh/MocA-like_OxRdtase_C"/>
</dbReference>
<evidence type="ECO:0000313" key="4">
    <source>
        <dbReference type="EMBL" id="SDQ21339.1"/>
    </source>
</evidence>
<comment type="similarity">
    <text evidence="1">Belongs to the Gfo/Idh/MocA family.</text>
</comment>
<evidence type="ECO:0000259" key="3">
    <source>
        <dbReference type="Pfam" id="PF02894"/>
    </source>
</evidence>
<dbReference type="PANTHER" id="PTHR43593">
    <property type="match status" value="1"/>
</dbReference>
<sequence>MVSETNNNFYTGFFKSDYLTEKDKYLFSKTPPKYKFNVIGAGMIGQEHIKVTMLEGRAKINGIFDLNENSIENTCHFFRQQYPGNKLKVYDTLESACQDSEVDGLIICTPNYTHVDIVKEAVKSGKHILLEKPMATTLKDTWEIKEIAKDYDSIFQIGLQYRHKPIYTEAIHEMLERKSAGNIKNISIVEHRVPFLDKVNQWNKFSEYSGGTLVEKCCHYFDLLNLFAQSRPEKVYATGSMDVNFTDFYYKGTKSNIIDNAMVTVNYENGIKAQFQLCMFAPMFYEEITICGDGGRLKAYEKEDFLPINGDRTYLEVLSGENGTAKTAVPCYPTVIQGSGHSGATYYEHKYFIDNIEGNYKATATVEEGFWSIVVGEAAERSIKNGEVINVSDMLEQDIYSKLLE</sequence>
<dbReference type="GO" id="GO:0000166">
    <property type="term" value="F:nucleotide binding"/>
    <property type="evidence" value="ECO:0007669"/>
    <property type="project" value="InterPro"/>
</dbReference>
<organism evidence="4 5">
    <name type="scientific">Virgibacillus salinus</name>
    <dbReference type="NCBI Taxonomy" id="553311"/>
    <lineage>
        <taxon>Bacteria</taxon>
        <taxon>Bacillati</taxon>
        <taxon>Bacillota</taxon>
        <taxon>Bacilli</taxon>
        <taxon>Bacillales</taxon>
        <taxon>Bacillaceae</taxon>
        <taxon>Virgibacillus</taxon>
    </lineage>
</organism>
<keyword evidence="5" id="KW-1185">Reference proteome</keyword>
<dbReference type="EMBL" id="FNKD01000001">
    <property type="protein sequence ID" value="SDQ21339.1"/>
    <property type="molecule type" value="Genomic_DNA"/>
</dbReference>
<gene>
    <name evidence="4" type="ORF">SAMN05216231_0974</name>
</gene>
<feature type="domain" description="Gfo/Idh/MocA-like oxidoreductase C-terminal" evidence="3">
    <location>
        <begin position="173"/>
        <end position="390"/>
    </location>
</feature>
<accession>A0A1H0Z1N6</accession>
<protein>
    <submittedName>
        <fullName evidence="4">Predicted dehydrogenase</fullName>
    </submittedName>
</protein>
<dbReference type="Pfam" id="PF01408">
    <property type="entry name" value="GFO_IDH_MocA"/>
    <property type="match status" value="1"/>
</dbReference>
<dbReference type="AlphaFoldDB" id="A0A1H0Z1N6"/>
<dbReference type="PANTHER" id="PTHR43593:SF1">
    <property type="entry name" value="INOSITOL 2-DEHYDROGENASE"/>
    <property type="match status" value="1"/>
</dbReference>
<reference evidence="4 5" key="1">
    <citation type="submission" date="2016-10" db="EMBL/GenBank/DDBJ databases">
        <authorList>
            <person name="de Groot N.N."/>
        </authorList>
    </citation>
    <scope>NUCLEOTIDE SEQUENCE [LARGE SCALE GENOMIC DNA]</scope>
    <source>
        <strain evidence="4 5">CGMCC 1.10449</strain>
    </source>
</reference>